<dbReference type="Proteomes" id="UP000299102">
    <property type="component" value="Unassembled WGS sequence"/>
</dbReference>
<comment type="caution">
    <text evidence="1">The sequence shown here is derived from an EMBL/GenBank/DDBJ whole genome shotgun (WGS) entry which is preliminary data.</text>
</comment>
<protein>
    <submittedName>
        <fullName evidence="1">Uncharacterized protein</fullName>
    </submittedName>
</protein>
<gene>
    <name evidence="1" type="ORF">EVAR_47076_1</name>
</gene>
<accession>A0A4C1WNL2</accession>
<keyword evidence="2" id="KW-1185">Reference proteome</keyword>
<dbReference type="EMBL" id="BGZK01000591">
    <property type="protein sequence ID" value="GBP51899.1"/>
    <property type="molecule type" value="Genomic_DNA"/>
</dbReference>
<evidence type="ECO:0000313" key="2">
    <source>
        <dbReference type="Proteomes" id="UP000299102"/>
    </source>
</evidence>
<reference evidence="1 2" key="1">
    <citation type="journal article" date="2019" name="Commun. Biol.">
        <title>The bagworm genome reveals a unique fibroin gene that provides high tensile strength.</title>
        <authorList>
            <person name="Kono N."/>
            <person name="Nakamura H."/>
            <person name="Ohtoshi R."/>
            <person name="Tomita M."/>
            <person name="Numata K."/>
            <person name="Arakawa K."/>
        </authorList>
    </citation>
    <scope>NUCLEOTIDE SEQUENCE [LARGE SCALE GENOMIC DNA]</scope>
</reference>
<sequence>MSSEFRIEFGGIHVPCKRELNRGRSRWGAFCLFVSSEAHNAQPAVTWPRYGSPTAVLFYGLDTHTRKTCCGRGHRSRPSSRVLGVV</sequence>
<name>A0A4C1WNL2_EUMVA</name>
<organism evidence="1 2">
    <name type="scientific">Eumeta variegata</name>
    <name type="common">Bagworm moth</name>
    <name type="synonym">Eumeta japonica</name>
    <dbReference type="NCBI Taxonomy" id="151549"/>
    <lineage>
        <taxon>Eukaryota</taxon>
        <taxon>Metazoa</taxon>
        <taxon>Ecdysozoa</taxon>
        <taxon>Arthropoda</taxon>
        <taxon>Hexapoda</taxon>
        <taxon>Insecta</taxon>
        <taxon>Pterygota</taxon>
        <taxon>Neoptera</taxon>
        <taxon>Endopterygota</taxon>
        <taxon>Lepidoptera</taxon>
        <taxon>Glossata</taxon>
        <taxon>Ditrysia</taxon>
        <taxon>Tineoidea</taxon>
        <taxon>Psychidae</taxon>
        <taxon>Oiketicinae</taxon>
        <taxon>Eumeta</taxon>
    </lineage>
</organism>
<proteinExistence type="predicted"/>
<evidence type="ECO:0000313" key="1">
    <source>
        <dbReference type="EMBL" id="GBP51899.1"/>
    </source>
</evidence>
<dbReference type="AlphaFoldDB" id="A0A4C1WNL2"/>